<evidence type="ECO:0000256" key="4">
    <source>
        <dbReference type="PROSITE-ProRule" id="PRU00335"/>
    </source>
</evidence>
<dbReference type="SUPFAM" id="SSF46689">
    <property type="entry name" value="Homeodomain-like"/>
    <property type="match status" value="1"/>
</dbReference>
<keyword evidence="3" id="KW-0804">Transcription</keyword>
<evidence type="ECO:0000313" key="8">
    <source>
        <dbReference type="Proteomes" id="UP001494902"/>
    </source>
</evidence>
<dbReference type="RefSeq" id="WP_349299197.1">
    <property type="nucleotide sequence ID" value="NZ_JBEDNQ010000006.1"/>
</dbReference>
<gene>
    <name evidence="7" type="ORF">WIS52_16780</name>
</gene>
<dbReference type="EMBL" id="JBEDNQ010000006">
    <property type="protein sequence ID" value="MEQ3552131.1"/>
    <property type="molecule type" value="Genomic_DNA"/>
</dbReference>
<sequence>MNATDDPATAAPGLRERKKLATREAVRAATVRLTEQHGIGDVTVEMIARAADVSVRTFFNHFPSKEEAVLDVVRTRAAVLIEEFRRRPPEEPLLDAVREAALTVIDRDDALGRVHLVALRLVRDTPTLRAHEMAVLAEQEAALAGAITVRLGVDPASDTRSVVAAAAALSTLRIALDRWLARPDGDLRGTGAVRSGLAAEIDDAFAALVHMVERP</sequence>
<dbReference type="Gene3D" id="1.10.10.60">
    <property type="entry name" value="Homeodomain-like"/>
    <property type="match status" value="1"/>
</dbReference>
<keyword evidence="2 4" id="KW-0238">DNA-binding</keyword>
<dbReference type="Pfam" id="PF00440">
    <property type="entry name" value="TetR_N"/>
    <property type="match status" value="1"/>
</dbReference>
<name>A0ABV1KCD0_9PSEU</name>
<keyword evidence="8" id="KW-1185">Reference proteome</keyword>
<dbReference type="InterPro" id="IPR050109">
    <property type="entry name" value="HTH-type_TetR-like_transc_reg"/>
</dbReference>
<dbReference type="PROSITE" id="PS01081">
    <property type="entry name" value="HTH_TETR_1"/>
    <property type="match status" value="1"/>
</dbReference>
<accession>A0ABV1KCD0</accession>
<dbReference type="InterPro" id="IPR009057">
    <property type="entry name" value="Homeodomain-like_sf"/>
</dbReference>
<dbReference type="PANTHER" id="PTHR30055">
    <property type="entry name" value="HTH-TYPE TRANSCRIPTIONAL REGULATOR RUTR"/>
    <property type="match status" value="1"/>
</dbReference>
<organism evidence="7 8">
    <name type="scientific">Pseudonocardia nematodicida</name>
    <dbReference type="NCBI Taxonomy" id="1206997"/>
    <lineage>
        <taxon>Bacteria</taxon>
        <taxon>Bacillati</taxon>
        <taxon>Actinomycetota</taxon>
        <taxon>Actinomycetes</taxon>
        <taxon>Pseudonocardiales</taxon>
        <taxon>Pseudonocardiaceae</taxon>
        <taxon>Pseudonocardia</taxon>
    </lineage>
</organism>
<evidence type="ECO:0000256" key="5">
    <source>
        <dbReference type="SAM" id="MobiDB-lite"/>
    </source>
</evidence>
<keyword evidence="1" id="KW-0805">Transcription regulation</keyword>
<evidence type="ECO:0000256" key="1">
    <source>
        <dbReference type="ARBA" id="ARBA00023015"/>
    </source>
</evidence>
<dbReference type="PANTHER" id="PTHR30055:SF238">
    <property type="entry name" value="MYCOFACTOCIN BIOSYNTHESIS TRANSCRIPTIONAL REGULATOR MFTR-RELATED"/>
    <property type="match status" value="1"/>
</dbReference>
<evidence type="ECO:0000256" key="3">
    <source>
        <dbReference type="ARBA" id="ARBA00023163"/>
    </source>
</evidence>
<evidence type="ECO:0000313" key="7">
    <source>
        <dbReference type="EMBL" id="MEQ3552131.1"/>
    </source>
</evidence>
<proteinExistence type="predicted"/>
<feature type="region of interest" description="Disordered" evidence="5">
    <location>
        <begin position="1"/>
        <end position="20"/>
    </location>
</feature>
<feature type="DNA-binding region" description="H-T-H motif" evidence="4">
    <location>
        <begin position="43"/>
        <end position="62"/>
    </location>
</feature>
<dbReference type="PROSITE" id="PS50977">
    <property type="entry name" value="HTH_TETR_2"/>
    <property type="match status" value="1"/>
</dbReference>
<dbReference type="InterPro" id="IPR041347">
    <property type="entry name" value="MftR_C"/>
</dbReference>
<dbReference type="Proteomes" id="UP001494902">
    <property type="component" value="Unassembled WGS sequence"/>
</dbReference>
<dbReference type="Gene3D" id="1.10.357.10">
    <property type="entry name" value="Tetracycline Repressor, domain 2"/>
    <property type="match status" value="1"/>
</dbReference>
<feature type="domain" description="HTH tetR-type" evidence="6">
    <location>
        <begin position="20"/>
        <end position="80"/>
    </location>
</feature>
<protein>
    <submittedName>
        <fullName evidence="7">TetR family transcriptional regulator</fullName>
    </submittedName>
</protein>
<dbReference type="Pfam" id="PF17754">
    <property type="entry name" value="TetR_C_14"/>
    <property type="match status" value="1"/>
</dbReference>
<comment type="caution">
    <text evidence="7">The sequence shown here is derived from an EMBL/GenBank/DDBJ whole genome shotgun (WGS) entry which is preliminary data.</text>
</comment>
<evidence type="ECO:0000259" key="6">
    <source>
        <dbReference type="PROSITE" id="PS50977"/>
    </source>
</evidence>
<dbReference type="InterPro" id="IPR001647">
    <property type="entry name" value="HTH_TetR"/>
</dbReference>
<reference evidence="7 8" key="1">
    <citation type="submission" date="2024-03" db="EMBL/GenBank/DDBJ databases">
        <title>Draft genome sequence of Pseudonocardia nematodicida JCM 31783.</title>
        <authorList>
            <person name="Butdee W."/>
            <person name="Duangmal K."/>
        </authorList>
    </citation>
    <scope>NUCLEOTIDE SEQUENCE [LARGE SCALE GENOMIC DNA]</scope>
    <source>
        <strain evidence="7 8">JCM 31783</strain>
    </source>
</reference>
<evidence type="ECO:0000256" key="2">
    <source>
        <dbReference type="ARBA" id="ARBA00023125"/>
    </source>
</evidence>
<dbReference type="InterPro" id="IPR023772">
    <property type="entry name" value="DNA-bd_HTH_TetR-type_CS"/>
</dbReference>